<dbReference type="GO" id="GO:0008270">
    <property type="term" value="F:zinc ion binding"/>
    <property type="evidence" value="ECO:0007669"/>
    <property type="project" value="UniProtKB-KW"/>
</dbReference>
<evidence type="ECO:0000259" key="4">
    <source>
        <dbReference type="PROSITE" id="PS50089"/>
    </source>
</evidence>
<keyword evidence="1 3" id="KW-0863">Zinc-finger</keyword>
<keyword evidence="1 3" id="KW-0479">Metal-binding</keyword>
<dbReference type="GO" id="GO:0006513">
    <property type="term" value="P:protein monoubiquitination"/>
    <property type="evidence" value="ECO:0007669"/>
    <property type="project" value="TreeGrafter"/>
</dbReference>
<dbReference type="Gene3D" id="3.30.457.40">
    <property type="match status" value="1"/>
</dbReference>
<dbReference type="OrthoDB" id="10263265at2759"/>
<dbReference type="Gene3D" id="3.30.457.30">
    <property type="match status" value="1"/>
</dbReference>
<evidence type="ECO:0000256" key="2">
    <source>
        <dbReference type="ARBA" id="ARBA00022833"/>
    </source>
</evidence>
<dbReference type="CDD" id="cd22891">
    <property type="entry name" value="DRWD-N_DmFANCL"/>
    <property type="match status" value="1"/>
</dbReference>
<evidence type="ECO:0000256" key="3">
    <source>
        <dbReference type="PROSITE-ProRule" id="PRU00175"/>
    </source>
</evidence>
<evidence type="ECO:0000256" key="1">
    <source>
        <dbReference type="ARBA" id="ARBA00022771"/>
    </source>
</evidence>
<dbReference type="SMART" id="SM01197">
    <property type="entry name" value="FANCL_C"/>
    <property type="match status" value="1"/>
</dbReference>
<dbReference type="PROSITE" id="PS50089">
    <property type="entry name" value="ZF_RING_2"/>
    <property type="match status" value="1"/>
</dbReference>
<dbReference type="Gene3D" id="3.30.40.10">
    <property type="entry name" value="Zinc/RING finger domain, C3HC4 (zinc finger)"/>
    <property type="match status" value="1"/>
</dbReference>
<dbReference type="Pfam" id="PF18890">
    <property type="entry name" value="FANCL_d2"/>
    <property type="match status" value="1"/>
</dbReference>
<dbReference type="SUPFAM" id="SSF57850">
    <property type="entry name" value="RING/U-box"/>
    <property type="match status" value="1"/>
</dbReference>
<keyword evidence="2" id="KW-0862">Zinc</keyword>
<dbReference type="Pfam" id="PF18891">
    <property type="entry name" value="FANCL_d3"/>
    <property type="match status" value="1"/>
</dbReference>
<sequence length="379" mass="43773">MDMNYKEHLLLKYAGLKSSENSKSGMYLNGPLKVKGRWFNIELTCPTFPKLSIWEMRLQLNYNVETISNKNLNISPDWTVVDLLENLPDLLTTLKCATDSRKEHFEYVPKLEQNIYAEIANLFLPSEYEIKVNESCSAVRFCNFAQYEQHYLEVRLPSLQLVDHSLPICVDWQEMLGKSQTLTALLQHFRKLLEDLASFYENFTDIDELCHVVQPTLPTTKENWRLFVLKERIFLKLQFSDPFAPLSSMTVHIIGPTTEVANLRRIYSEGLCDWDSELDVHKNLLRIFDLCFFPMPPPDGSEASLQFCNICYTYKLDTGEIPIISCDNSNCSLIFHAECLKEWFSTLADGKTFLDVAFGACPFCKSKLSTSFQELLQLK</sequence>
<reference evidence="5" key="1">
    <citation type="submission" date="2020-05" db="UniProtKB">
        <authorList>
            <consortium name="EnsemblMetazoa"/>
        </authorList>
    </citation>
    <scope>IDENTIFICATION</scope>
    <source>
        <strain evidence="5">USDA</strain>
    </source>
</reference>
<dbReference type="Proteomes" id="UP000095300">
    <property type="component" value="Unassembled WGS sequence"/>
</dbReference>
<dbReference type="KEGG" id="scac:106090856"/>
<feature type="domain" description="RING-type" evidence="4">
    <location>
        <begin position="308"/>
        <end position="365"/>
    </location>
</feature>
<dbReference type="CDD" id="cd23786">
    <property type="entry name" value="ELF_FANCL"/>
    <property type="match status" value="1"/>
</dbReference>
<dbReference type="GO" id="GO:0061630">
    <property type="term" value="F:ubiquitin protein ligase activity"/>
    <property type="evidence" value="ECO:0007669"/>
    <property type="project" value="TreeGrafter"/>
</dbReference>
<dbReference type="InterPro" id="IPR026850">
    <property type="entry name" value="FANCL_C"/>
</dbReference>
<proteinExistence type="predicted"/>
<name>A0A1I8Q029_STOCA</name>
<dbReference type="InterPro" id="IPR044037">
    <property type="entry name" value="FANCL_d3"/>
</dbReference>
<dbReference type="InterPro" id="IPR043003">
    <property type="entry name" value="FANCL_d3_sf"/>
</dbReference>
<organism evidence="5 6">
    <name type="scientific">Stomoxys calcitrans</name>
    <name type="common">Stable fly</name>
    <name type="synonym">Conops calcitrans</name>
    <dbReference type="NCBI Taxonomy" id="35570"/>
    <lineage>
        <taxon>Eukaryota</taxon>
        <taxon>Metazoa</taxon>
        <taxon>Ecdysozoa</taxon>
        <taxon>Arthropoda</taxon>
        <taxon>Hexapoda</taxon>
        <taxon>Insecta</taxon>
        <taxon>Pterygota</taxon>
        <taxon>Neoptera</taxon>
        <taxon>Endopterygota</taxon>
        <taxon>Diptera</taxon>
        <taxon>Brachycera</taxon>
        <taxon>Muscomorpha</taxon>
        <taxon>Muscoidea</taxon>
        <taxon>Muscidae</taxon>
        <taxon>Stomoxys</taxon>
    </lineage>
</organism>
<dbReference type="Pfam" id="PF11793">
    <property type="entry name" value="FANCL_C"/>
    <property type="match status" value="1"/>
</dbReference>
<dbReference type="AlphaFoldDB" id="A0A1I8Q029"/>
<dbReference type="InterPro" id="IPR043898">
    <property type="entry name" value="FANCL_d2"/>
</dbReference>
<accession>A0A1I8Q029</accession>
<dbReference type="InterPro" id="IPR013083">
    <property type="entry name" value="Znf_RING/FYVE/PHD"/>
</dbReference>
<evidence type="ECO:0000313" key="5">
    <source>
        <dbReference type="EnsemblMetazoa" id="SCAU012607-PA"/>
    </source>
</evidence>
<evidence type="ECO:0000313" key="6">
    <source>
        <dbReference type="Proteomes" id="UP000095300"/>
    </source>
</evidence>
<dbReference type="PANTHER" id="PTHR13206">
    <property type="entry name" value="UBIQUITIN LIGASE PROTEIN PHF9 FANCONI ANEMIA GROUP L PROTEIN"/>
    <property type="match status" value="1"/>
</dbReference>
<dbReference type="PANTHER" id="PTHR13206:SF0">
    <property type="entry name" value="E3 UBIQUITIN-PROTEIN LIGASE FANCL"/>
    <property type="match status" value="1"/>
</dbReference>
<dbReference type="STRING" id="35570.A0A1I8Q029"/>
<dbReference type="InterPro" id="IPR026848">
    <property type="entry name" value="Fancl"/>
</dbReference>
<gene>
    <name evidence="5" type="primary">106090856</name>
</gene>
<protein>
    <recommendedName>
        <fullName evidence="4">RING-type domain-containing protein</fullName>
    </recommendedName>
</protein>
<dbReference type="InterPro" id="IPR001841">
    <property type="entry name" value="Znf_RING"/>
</dbReference>
<dbReference type="Gene3D" id="3.10.110.20">
    <property type="entry name" value="RWD domain-like"/>
    <property type="match status" value="1"/>
</dbReference>
<dbReference type="VEuPathDB" id="VectorBase:SCAU012607"/>
<keyword evidence="6" id="KW-1185">Reference proteome</keyword>
<dbReference type="GO" id="GO:0036297">
    <property type="term" value="P:interstrand cross-link repair"/>
    <property type="evidence" value="ECO:0007669"/>
    <property type="project" value="InterPro"/>
</dbReference>
<dbReference type="EnsemblMetazoa" id="SCAU012607-RA">
    <property type="protein sequence ID" value="SCAU012607-PA"/>
    <property type="gene ID" value="SCAU012607"/>
</dbReference>
<dbReference type="GO" id="GO:0043240">
    <property type="term" value="C:Fanconi anaemia nuclear complex"/>
    <property type="evidence" value="ECO:0007669"/>
    <property type="project" value="InterPro"/>
</dbReference>